<protein>
    <submittedName>
        <fullName evidence="2">Uncharacterized protein</fullName>
    </submittedName>
</protein>
<dbReference type="EMBL" id="JAQIZT010000005">
    <property type="protein sequence ID" value="KAJ6997393.1"/>
    <property type="molecule type" value="Genomic_DNA"/>
</dbReference>
<dbReference type="Proteomes" id="UP001164929">
    <property type="component" value="Chromosome 5"/>
</dbReference>
<name>A0AAD6QVM8_9ROSI</name>
<keyword evidence="3" id="KW-1185">Reference proteome</keyword>
<sequence>MVDRTQVELRSWQTYGSSTATWRSSSDMSAPNSKLSLNTRNKRGPRRSLGNPPAGHHNGINPCWRWQWLSGSASNRSKQTENERELPSA</sequence>
<gene>
    <name evidence="2" type="ORF">NC653_013838</name>
</gene>
<organism evidence="2 3">
    <name type="scientific">Populus alba x Populus x berolinensis</name>
    <dbReference type="NCBI Taxonomy" id="444605"/>
    <lineage>
        <taxon>Eukaryota</taxon>
        <taxon>Viridiplantae</taxon>
        <taxon>Streptophyta</taxon>
        <taxon>Embryophyta</taxon>
        <taxon>Tracheophyta</taxon>
        <taxon>Spermatophyta</taxon>
        <taxon>Magnoliopsida</taxon>
        <taxon>eudicotyledons</taxon>
        <taxon>Gunneridae</taxon>
        <taxon>Pentapetalae</taxon>
        <taxon>rosids</taxon>
        <taxon>fabids</taxon>
        <taxon>Malpighiales</taxon>
        <taxon>Salicaceae</taxon>
        <taxon>Saliceae</taxon>
        <taxon>Populus</taxon>
    </lineage>
</organism>
<accession>A0AAD6QVM8</accession>
<comment type="caution">
    <text evidence="2">The sequence shown here is derived from an EMBL/GenBank/DDBJ whole genome shotgun (WGS) entry which is preliminary data.</text>
</comment>
<dbReference type="AlphaFoldDB" id="A0AAD6QVM8"/>
<evidence type="ECO:0000256" key="1">
    <source>
        <dbReference type="SAM" id="MobiDB-lite"/>
    </source>
</evidence>
<feature type="region of interest" description="Disordered" evidence="1">
    <location>
        <begin position="19"/>
        <end position="62"/>
    </location>
</feature>
<reference evidence="2" key="1">
    <citation type="journal article" date="2023" name="Mol. Ecol. Resour.">
        <title>Chromosome-level genome assembly of a triploid poplar Populus alba 'Berolinensis'.</title>
        <authorList>
            <person name="Chen S."/>
            <person name="Yu Y."/>
            <person name="Wang X."/>
            <person name="Wang S."/>
            <person name="Zhang T."/>
            <person name="Zhou Y."/>
            <person name="He R."/>
            <person name="Meng N."/>
            <person name="Wang Y."/>
            <person name="Liu W."/>
            <person name="Liu Z."/>
            <person name="Liu J."/>
            <person name="Guo Q."/>
            <person name="Huang H."/>
            <person name="Sederoff R.R."/>
            <person name="Wang G."/>
            <person name="Qu G."/>
            <person name="Chen S."/>
        </authorList>
    </citation>
    <scope>NUCLEOTIDE SEQUENCE</scope>
    <source>
        <strain evidence="2">SC-2020</strain>
    </source>
</reference>
<feature type="compositionally biased region" description="Polar residues" evidence="1">
    <location>
        <begin position="19"/>
        <end position="39"/>
    </location>
</feature>
<proteinExistence type="predicted"/>
<evidence type="ECO:0000313" key="2">
    <source>
        <dbReference type="EMBL" id="KAJ6997393.1"/>
    </source>
</evidence>
<evidence type="ECO:0000313" key="3">
    <source>
        <dbReference type="Proteomes" id="UP001164929"/>
    </source>
</evidence>